<accession>A0A1C6XIY4</accession>
<name>A0A1C6XIY4_PLACU</name>
<feature type="compositionally biased region" description="Low complexity" evidence="1">
    <location>
        <begin position="628"/>
        <end position="644"/>
    </location>
</feature>
<feature type="region of interest" description="Disordered" evidence="1">
    <location>
        <begin position="444"/>
        <end position="479"/>
    </location>
</feature>
<evidence type="ECO:0000313" key="2">
    <source>
        <dbReference type="EMBL" id="SCM04232.1"/>
    </source>
</evidence>
<feature type="compositionally biased region" description="Polar residues" evidence="1">
    <location>
        <begin position="455"/>
        <end position="464"/>
    </location>
</feature>
<organism evidence="2 3">
    <name type="scientific">Plasmodium chabaudi chabaudi</name>
    <dbReference type="NCBI Taxonomy" id="31271"/>
    <lineage>
        <taxon>Eukaryota</taxon>
        <taxon>Sar</taxon>
        <taxon>Alveolata</taxon>
        <taxon>Apicomplexa</taxon>
        <taxon>Aconoidasida</taxon>
        <taxon>Haemosporida</taxon>
        <taxon>Plasmodiidae</taxon>
        <taxon>Plasmodium</taxon>
        <taxon>Plasmodium (Vinckeia)</taxon>
    </lineage>
</organism>
<reference evidence="2 3" key="1">
    <citation type="submission" date="2016-08" db="EMBL/GenBank/DDBJ databases">
        <authorList>
            <consortium name="Pathogen Informatics"/>
        </authorList>
    </citation>
    <scope>NUCLEOTIDE SEQUENCE [LARGE SCALE GENOMIC DNA]</scope>
    <source>
        <strain evidence="2 3">AJ</strain>
    </source>
</reference>
<dbReference type="AlphaFoldDB" id="A0A1C6XIY4"/>
<feature type="compositionally biased region" description="Basic and acidic residues" evidence="1">
    <location>
        <begin position="560"/>
        <end position="569"/>
    </location>
</feature>
<feature type="region of interest" description="Disordered" evidence="1">
    <location>
        <begin position="186"/>
        <end position="209"/>
    </location>
</feature>
<feature type="compositionally biased region" description="Low complexity" evidence="1">
    <location>
        <begin position="585"/>
        <end position="605"/>
    </location>
</feature>
<evidence type="ECO:0000313" key="3">
    <source>
        <dbReference type="Proteomes" id="UP000507163"/>
    </source>
</evidence>
<dbReference type="Proteomes" id="UP000507163">
    <property type="component" value="Chromosome 13"/>
</dbReference>
<evidence type="ECO:0000256" key="1">
    <source>
        <dbReference type="SAM" id="MobiDB-lite"/>
    </source>
</evidence>
<sequence length="753" mass="89905">MDNLFTINIDPDENVCLNDDKNKDEIPRRAKYKNDQIDYIDADSFDLIPYEINEIRKTDDLETISELNDNQITQYQNIRKNIQKYIFKCFKEDDVVIDFPDISKDTFIEQLHFKNVKITLNKDKVDEIIAHSSREKHKRNKPSELNNRYYCDKNIFDEDETSDKNFIDMLIGNDISIDKINVDKENEANKDASSQNVQYNEENDQNENDKITQYNDNSTIQTINSANDCNNGKNEILENEENDEKCDDINNTNNTIYENTLEPFKFNNIISEFGKKINNWLIKFPDIDCENFFFHLFFLSEHHREKGFTCNNCGSHNMENCSNSNYKCENNYCFICDKHKPGHVCHNTRAQYNYFKHNLLKSLYYTTDLKYPNNIIPCLKCMSNDHYICGNPPYIFSQESYMFRKEFSRQFDYKNYVYFKNSHYIWEINDSFKNMVKKNNNFMIRPPPPDDDNSNWKNQNYTKKNSIKRNHSSDDYNNKNNIARYIDANEDFANETGEMYNGIYKNKNKKRFKNNRNINIPRLKYDSEEHNESEIDNDEYDTEYNKHIPNDSTQLYKGKRGSDHYHHENYNNFNSNNKRRKRSYNDNNNSDNNWNNENNNNVNGHKNTHRNLYNNNKHGNKMKHSTYDKNNQNTNYNYNKNFNYDNKKYDNNKKEQNSGYNNHYDSDIANNNEPLLGFDTLENYMGRNKKSHSFLNTNYTKTNKNNFSNFFSKNVKKNEYGGSSKHGFANNNKNNVYKGLYKNGKLNWDQHNK</sequence>
<dbReference type="EMBL" id="LT608179">
    <property type="protein sequence ID" value="SCM04232.1"/>
    <property type="molecule type" value="Genomic_DNA"/>
</dbReference>
<feature type="compositionally biased region" description="Basic and acidic residues" evidence="1">
    <location>
        <begin position="645"/>
        <end position="656"/>
    </location>
</feature>
<feature type="region of interest" description="Disordered" evidence="1">
    <location>
        <begin position="528"/>
        <end position="660"/>
    </location>
</feature>
<protein>
    <submittedName>
        <fullName evidence="2">Uncharacterized protein</fullName>
    </submittedName>
</protein>
<gene>
    <name evidence="2" type="ORF">PCHAJ_000367900</name>
</gene>
<proteinExistence type="predicted"/>